<comment type="subcellular location">
    <subcellularLocation>
        <location evidence="1">Membrane</location>
        <topology evidence="1">Multi-pass membrane protein</topology>
    </subcellularLocation>
</comment>
<dbReference type="Pfam" id="PF04932">
    <property type="entry name" value="Wzy_C"/>
    <property type="match status" value="1"/>
</dbReference>
<evidence type="ECO:0000256" key="5">
    <source>
        <dbReference type="SAM" id="Phobius"/>
    </source>
</evidence>
<keyword evidence="3 5" id="KW-1133">Transmembrane helix</keyword>
<keyword evidence="7" id="KW-0436">Ligase</keyword>
<evidence type="ECO:0000256" key="4">
    <source>
        <dbReference type="ARBA" id="ARBA00023136"/>
    </source>
</evidence>
<dbReference type="InterPro" id="IPR051533">
    <property type="entry name" value="WaaL-like"/>
</dbReference>
<keyword evidence="2 5" id="KW-0812">Transmembrane</keyword>
<proteinExistence type="predicted"/>
<protein>
    <submittedName>
        <fullName evidence="7">O-antigen ligase family protein</fullName>
    </submittedName>
</protein>
<dbReference type="GO" id="GO:0016874">
    <property type="term" value="F:ligase activity"/>
    <property type="evidence" value="ECO:0007669"/>
    <property type="project" value="UniProtKB-KW"/>
</dbReference>
<feature type="transmembrane region" description="Helical" evidence="5">
    <location>
        <begin position="9"/>
        <end position="27"/>
    </location>
</feature>
<keyword evidence="8" id="KW-1185">Reference proteome</keyword>
<feature type="transmembrane region" description="Helical" evidence="5">
    <location>
        <begin position="331"/>
        <end position="351"/>
    </location>
</feature>
<feature type="transmembrane region" description="Helical" evidence="5">
    <location>
        <begin position="155"/>
        <end position="176"/>
    </location>
</feature>
<comment type="caution">
    <text evidence="7">The sequence shown here is derived from an EMBL/GenBank/DDBJ whole genome shotgun (WGS) entry which is preliminary data.</text>
</comment>
<feature type="transmembrane region" description="Helical" evidence="5">
    <location>
        <begin position="224"/>
        <end position="240"/>
    </location>
</feature>
<evidence type="ECO:0000256" key="3">
    <source>
        <dbReference type="ARBA" id="ARBA00022989"/>
    </source>
</evidence>
<dbReference type="PANTHER" id="PTHR37422:SF13">
    <property type="entry name" value="LIPOPOLYSACCHARIDE BIOSYNTHESIS PROTEIN PA4999-RELATED"/>
    <property type="match status" value="1"/>
</dbReference>
<evidence type="ECO:0000259" key="6">
    <source>
        <dbReference type="Pfam" id="PF04932"/>
    </source>
</evidence>
<dbReference type="InterPro" id="IPR007016">
    <property type="entry name" value="O-antigen_ligase-rel_domated"/>
</dbReference>
<feature type="transmembrane region" description="Helical" evidence="5">
    <location>
        <begin position="363"/>
        <end position="380"/>
    </location>
</feature>
<evidence type="ECO:0000313" key="7">
    <source>
        <dbReference type="EMBL" id="MFD1314944.1"/>
    </source>
</evidence>
<dbReference type="EMBL" id="JBHTMY010000002">
    <property type="protein sequence ID" value="MFD1314944.1"/>
    <property type="molecule type" value="Genomic_DNA"/>
</dbReference>
<reference evidence="8" key="1">
    <citation type="journal article" date="2019" name="Int. J. Syst. Evol. Microbiol.">
        <title>The Global Catalogue of Microorganisms (GCM) 10K type strain sequencing project: providing services to taxonomists for standard genome sequencing and annotation.</title>
        <authorList>
            <consortium name="The Broad Institute Genomics Platform"/>
            <consortium name="The Broad Institute Genome Sequencing Center for Infectious Disease"/>
            <person name="Wu L."/>
            <person name="Ma J."/>
        </authorList>
    </citation>
    <scope>NUCLEOTIDE SEQUENCE [LARGE SCALE GENOMIC DNA]</scope>
    <source>
        <strain evidence="8">CCUG 61485</strain>
    </source>
</reference>
<feature type="domain" description="O-antigen ligase-related" evidence="6">
    <location>
        <begin position="188"/>
        <end position="346"/>
    </location>
</feature>
<feature type="transmembrane region" description="Helical" evidence="5">
    <location>
        <begin position="114"/>
        <end position="135"/>
    </location>
</feature>
<dbReference type="RefSeq" id="WP_377176869.1">
    <property type="nucleotide sequence ID" value="NZ_JBHTMY010000002.1"/>
</dbReference>
<accession>A0ABW3Y2H5</accession>
<name>A0ABW3Y2H5_9FLAO</name>
<dbReference type="PANTHER" id="PTHR37422">
    <property type="entry name" value="TEICHURONIC ACID BIOSYNTHESIS PROTEIN TUAE"/>
    <property type="match status" value="1"/>
</dbReference>
<evidence type="ECO:0000256" key="1">
    <source>
        <dbReference type="ARBA" id="ARBA00004141"/>
    </source>
</evidence>
<dbReference type="Proteomes" id="UP001597201">
    <property type="component" value="Unassembled WGS sequence"/>
</dbReference>
<evidence type="ECO:0000313" key="8">
    <source>
        <dbReference type="Proteomes" id="UP001597201"/>
    </source>
</evidence>
<sequence length="408" mass="48263">MQKILTHQRLFSISLVAVSLVLVTLPLKNNLNSFSILFLSVLALFQWFGTQEKAKMTPVFWAFIGFFVWACLSFFWSDDQQESLKAFRKLLPFLLLPISIQFVDQKSTKWTTKILSYFSLGMVICSIYCLLFANINFIETKDRSYFFYHYLSEPLFGMSAIYMSLFIAFSFFFLYYQAPFKSWQNKVLLFFLLVMIILLSSKVLVVSTFLILIADQLKRKKYKALILFIPLVLVMLWKSFSSDQIQQRVILEVEKTNVNEVLTTEKFGQVYHWTGFGLRLFQAKCFYELFDRDKKYIQGYGFLASQEKLTEKYQEYDLYPDFFSYNFHNQYLQTTADLGLFGLVMMLFLLLMGFKRALTEKSPLFFVFILLMTLICITESVLWRQWGMVFFVTLYCLLYLQPLQRTSN</sequence>
<gene>
    <name evidence="7" type="ORF">ACFQ39_04905</name>
</gene>
<feature type="transmembrane region" description="Helical" evidence="5">
    <location>
        <begin position="33"/>
        <end position="50"/>
    </location>
</feature>
<keyword evidence="4 5" id="KW-0472">Membrane</keyword>
<feature type="transmembrane region" description="Helical" evidence="5">
    <location>
        <begin position="59"/>
        <end position="77"/>
    </location>
</feature>
<organism evidence="7 8">
    <name type="scientific">Namhaeicola litoreus</name>
    <dbReference type="NCBI Taxonomy" id="1052145"/>
    <lineage>
        <taxon>Bacteria</taxon>
        <taxon>Pseudomonadati</taxon>
        <taxon>Bacteroidota</taxon>
        <taxon>Flavobacteriia</taxon>
        <taxon>Flavobacteriales</taxon>
        <taxon>Flavobacteriaceae</taxon>
        <taxon>Namhaeicola</taxon>
    </lineage>
</organism>
<feature type="transmembrane region" description="Helical" evidence="5">
    <location>
        <begin position="188"/>
        <end position="212"/>
    </location>
</feature>
<evidence type="ECO:0000256" key="2">
    <source>
        <dbReference type="ARBA" id="ARBA00022692"/>
    </source>
</evidence>